<evidence type="ECO:0000313" key="2">
    <source>
        <dbReference type="Proteomes" id="UP000789396"/>
    </source>
</evidence>
<dbReference type="Proteomes" id="UP000789396">
    <property type="component" value="Unassembled WGS sequence"/>
</dbReference>
<dbReference type="EMBL" id="CAJVPZ010019651">
    <property type="protein sequence ID" value="CAG8695436.1"/>
    <property type="molecule type" value="Genomic_DNA"/>
</dbReference>
<feature type="non-terminal residue" evidence="1">
    <location>
        <position position="260"/>
    </location>
</feature>
<dbReference type="OrthoDB" id="5570013at2759"/>
<protein>
    <submittedName>
        <fullName evidence="1">8029_t:CDS:1</fullName>
    </submittedName>
</protein>
<comment type="caution">
    <text evidence="1">The sequence shown here is derived from an EMBL/GenBank/DDBJ whole genome shotgun (WGS) entry which is preliminary data.</text>
</comment>
<organism evidence="1 2">
    <name type="scientific">Racocetra fulgida</name>
    <dbReference type="NCBI Taxonomy" id="60492"/>
    <lineage>
        <taxon>Eukaryota</taxon>
        <taxon>Fungi</taxon>
        <taxon>Fungi incertae sedis</taxon>
        <taxon>Mucoromycota</taxon>
        <taxon>Glomeromycotina</taxon>
        <taxon>Glomeromycetes</taxon>
        <taxon>Diversisporales</taxon>
        <taxon>Gigasporaceae</taxon>
        <taxon>Racocetra</taxon>
    </lineage>
</organism>
<proteinExistence type="predicted"/>
<evidence type="ECO:0000313" key="1">
    <source>
        <dbReference type="EMBL" id="CAG8695436.1"/>
    </source>
</evidence>
<dbReference type="AlphaFoldDB" id="A0A9N9HJU4"/>
<reference evidence="1" key="1">
    <citation type="submission" date="2021-06" db="EMBL/GenBank/DDBJ databases">
        <authorList>
            <person name="Kallberg Y."/>
            <person name="Tangrot J."/>
            <person name="Rosling A."/>
        </authorList>
    </citation>
    <scope>NUCLEOTIDE SEQUENCE</scope>
    <source>
        <strain evidence="1">IN212</strain>
    </source>
</reference>
<sequence length="260" mass="28188">ELNNYNPDHRHTDTDIGTPLFISKIDLPVPPIPKEPSCDPIYRWNGPAEILIDPQEVSGLIFSIKGMSSDYINVTNDIYLSDKSLQSEVDVKIDIIDDDCSITIEVICDDGPHSTQKCVSIVTTITLPAQINFFRSILVDVPSSQIVTEGLGNIDFAYVGLKTRNGHIKADDINFAIAEISTVNGHVKGSYIVAESLEVRTINGAITVNAIANSWSEDISVSAKSINGHLNINVEDLTENQDLTLKAGSVNGGIVATVVR</sequence>
<accession>A0A9N9HJU4</accession>
<name>A0A9N9HJU4_9GLOM</name>
<gene>
    <name evidence="1" type="ORF">RFULGI_LOCUS10187</name>
</gene>
<keyword evidence="2" id="KW-1185">Reference proteome</keyword>